<accession>A0A916NB52</accession>
<dbReference type="KEGG" id="ptan:CRYO30217_01853"/>
<reference evidence="1" key="1">
    <citation type="submission" date="2021-04" db="EMBL/GenBank/DDBJ databases">
        <authorList>
            <person name="Rodrigo-Torres L."/>
            <person name="Arahal R. D."/>
            <person name="Lucena T."/>
        </authorList>
    </citation>
    <scope>NUCLEOTIDE SEQUENCE</scope>
    <source>
        <strain evidence="1">AS29M-1</strain>
    </source>
</reference>
<evidence type="ECO:0000313" key="2">
    <source>
        <dbReference type="Proteomes" id="UP000683507"/>
    </source>
</evidence>
<protein>
    <submittedName>
        <fullName evidence="1">Uncharacterized protein</fullName>
    </submittedName>
</protein>
<keyword evidence="2" id="KW-1185">Reference proteome</keyword>
<evidence type="ECO:0000313" key="1">
    <source>
        <dbReference type="EMBL" id="CAG5082248.1"/>
    </source>
</evidence>
<proteinExistence type="predicted"/>
<gene>
    <name evidence="1" type="ORF">CRYO30217_01853</name>
</gene>
<dbReference type="RefSeq" id="WP_258542049.1">
    <property type="nucleotide sequence ID" value="NZ_OU015584.1"/>
</dbReference>
<name>A0A916NB52_9FLAO</name>
<dbReference type="Proteomes" id="UP000683507">
    <property type="component" value="Chromosome"/>
</dbReference>
<sequence>MDAGKMIVETCSDLMQGIAEQENVPTQNVGIRIDLESQKAKPVLSVFDKAKFLRRIYIKEMAKASGVGAMSGLISMSIRKIVKSIFDYGVTQYELATTTQMFLLIHLKPEKDEMQLSTAIALYIKGQMKECKLLADILAQAQNG</sequence>
<dbReference type="EMBL" id="OU015584">
    <property type="protein sequence ID" value="CAG5082248.1"/>
    <property type="molecule type" value="Genomic_DNA"/>
</dbReference>
<dbReference type="AlphaFoldDB" id="A0A916NB52"/>
<organism evidence="1 2">
    <name type="scientific">Parvicella tangerina</name>
    <dbReference type="NCBI Taxonomy" id="2829795"/>
    <lineage>
        <taxon>Bacteria</taxon>
        <taxon>Pseudomonadati</taxon>
        <taxon>Bacteroidota</taxon>
        <taxon>Flavobacteriia</taxon>
        <taxon>Flavobacteriales</taxon>
        <taxon>Parvicellaceae</taxon>
        <taxon>Parvicella</taxon>
    </lineage>
</organism>